<dbReference type="InterPro" id="IPR026847">
    <property type="entry name" value="VPS13"/>
</dbReference>
<dbReference type="GO" id="GO:0006623">
    <property type="term" value="P:protein targeting to vacuole"/>
    <property type="evidence" value="ECO:0007669"/>
    <property type="project" value="TreeGrafter"/>
</dbReference>
<accession>A0A922K5E1</accession>
<reference evidence="1" key="1">
    <citation type="submission" date="2021-01" db="EMBL/GenBank/DDBJ databases">
        <authorList>
            <person name="Lovell J.T."/>
            <person name="Bentley N."/>
            <person name="Bhattarai G."/>
            <person name="Jenkins J.W."/>
            <person name="Sreedasyam A."/>
            <person name="Alarcon Y."/>
            <person name="Bock C."/>
            <person name="Boston L."/>
            <person name="Carlson J."/>
            <person name="Cervantes K."/>
            <person name="Clermont K."/>
            <person name="Krom N."/>
            <person name="Kubenka K."/>
            <person name="Mamidi S."/>
            <person name="Mattison C."/>
            <person name="Monteros M."/>
            <person name="Pisani C."/>
            <person name="Plott C."/>
            <person name="Rajasekar S."/>
            <person name="Rhein H.S."/>
            <person name="Rohla C."/>
            <person name="Song M."/>
            <person name="Hilaire R.S."/>
            <person name="Shu S."/>
            <person name="Wells L."/>
            <person name="Wang X."/>
            <person name="Webber J."/>
            <person name="Heerema R.J."/>
            <person name="Klein P."/>
            <person name="Conner P."/>
            <person name="Grauke L."/>
            <person name="Grimwood J."/>
            <person name="Schmutz J."/>
            <person name="Randall J.J."/>
        </authorList>
    </citation>
    <scope>NUCLEOTIDE SEQUENCE</scope>
    <source>
        <tissue evidence="1">Leaf</tissue>
    </source>
</reference>
<name>A0A922K5E1_CARIL</name>
<organism evidence="1 2">
    <name type="scientific">Carya illinoinensis</name>
    <name type="common">Pecan</name>
    <dbReference type="NCBI Taxonomy" id="32201"/>
    <lineage>
        <taxon>Eukaryota</taxon>
        <taxon>Viridiplantae</taxon>
        <taxon>Streptophyta</taxon>
        <taxon>Embryophyta</taxon>
        <taxon>Tracheophyta</taxon>
        <taxon>Spermatophyta</taxon>
        <taxon>Magnoliopsida</taxon>
        <taxon>eudicotyledons</taxon>
        <taxon>Gunneridae</taxon>
        <taxon>Pentapetalae</taxon>
        <taxon>rosids</taxon>
        <taxon>fabids</taxon>
        <taxon>Fagales</taxon>
        <taxon>Juglandaceae</taxon>
        <taxon>Carya</taxon>
    </lineage>
</organism>
<evidence type="ECO:0000313" key="1">
    <source>
        <dbReference type="EMBL" id="KAG6729414.1"/>
    </source>
</evidence>
<dbReference type="PANTHER" id="PTHR16166:SF130">
    <property type="entry name" value="PROTEIN SORTING-ASSOCIATED PROTEIN, PUTATIVE (DUF1162)-RELATED"/>
    <property type="match status" value="1"/>
</dbReference>
<protein>
    <submittedName>
        <fullName evidence="1">Uncharacterized protein</fullName>
    </submittedName>
</protein>
<comment type="caution">
    <text evidence="1">The sequence shown here is derived from an EMBL/GenBank/DDBJ whole genome shotgun (WGS) entry which is preliminary data.</text>
</comment>
<sequence length="716" mass="81482">MFLDSIIQRRLASLLQPWLREEPELVVKLGFINSQAVAKDLRFDTSVLNQLFDEPSRLSFKEVTVERLSFWFSNWYVPAFKIELKGIHVTLSPGEVKEEGRSRRVGEPKDTFSVAMKKTLSMLDPEGSALHDILERIFATKPSRNRFNTSFFILMLKYCQLQMHDISLNVEFPISNDSFMYWSKIKEFNAESQCLPHGCLARGIFGAIFIPLKKITYIANGSGFEIGCKRKDQINHLLLSKDLFAQINLDDLHLVDFILRVPELSLFFSPADVSMYSALGKISPKEPKHARDGRQLWKLAASKVSHGTSAPRFSLHKLVIVARLWLHYVNAYEHILSLIGYPANHFLERFCTEISKDKMVLSSACYHWKLITDVEKELPAEAISQARRVARYRAASSVQCVKETNNESVVDNHFKIISKILHLLAFILKLICNMLLVVVKLLCLRKVLAQEPKDDGHCGPISEDPYSRSCFILNLGKILITICQMEEIQPSVNEKLKSHIGISYSNLLSFSLSIDEVLLVYGLKTCEQSFFLSCGQLKINSSSSMGASLRKVKSKNHSSFVKQHRKPTERVNNLSILWSEPAQKFFLPETSHSGSGAADEATCRPILENFLEEMWLSWERACVKFEESHIAYSENPSLLCEIKNFLTYSGSLKCSLILGKLNLALEYSSILSIYLLLRHTQGVLSWAKDCGRARILSDSSRSVDEQPEIRMDSKYK</sequence>
<dbReference type="PANTHER" id="PTHR16166">
    <property type="entry name" value="VACUOLAR PROTEIN SORTING-ASSOCIATED PROTEIN VPS13"/>
    <property type="match status" value="1"/>
</dbReference>
<gene>
    <name evidence="1" type="ORF">I3842_01G028700</name>
</gene>
<dbReference type="EMBL" id="CM031825">
    <property type="protein sequence ID" value="KAG6729414.1"/>
    <property type="molecule type" value="Genomic_DNA"/>
</dbReference>
<evidence type="ECO:0000313" key="2">
    <source>
        <dbReference type="Proteomes" id="UP000811246"/>
    </source>
</evidence>
<dbReference type="GO" id="GO:0045053">
    <property type="term" value="P:protein retention in Golgi apparatus"/>
    <property type="evidence" value="ECO:0007669"/>
    <property type="project" value="TreeGrafter"/>
</dbReference>
<dbReference type="AlphaFoldDB" id="A0A922K5E1"/>
<dbReference type="Proteomes" id="UP000811246">
    <property type="component" value="Chromosome 1"/>
</dbReference>
<proteinExistence type="predicted"/>